<dbReference type="Gene3D" id="3.40.50.300">
    <property type="entry name" value="P-loop containing nucleotide triphosphate hydrolases"/>
    <property type="match status" value="1"/>
</dbReference>
<evidence type="ECO:0000256" key="3">
    <source>
        <dbReference type="ARBA" id="ARBA00020170"/>
    </source>
</evidence>
<evidence type="ECO:0000313" key="11">
    <source>
        <dbReference type="EMBL" id="PIY71888.1"/>
    </source>
</evidence>
<dbReference type="GO" id="GO:0005524">
    <property type="term" value="F:ATP binding"/>
    <property type="evidence" value="ECO:0007669"/>
    <property type="project" value="UniProtKB-UniRule"/>
</dbReference>
<dbReference type="PANTHER" id="PTHR32182:SF0">
    <property type="entry name" value="DNA REPLICATION AND REPAIR PROTEIN RECF"/>
    <property type="match status" value="1"/>
</dbReference>
<evidence type="ECO:0000256" key="7">
    <source>
        <dbReference type="ARBA" id="ARBA00022840"/>
    </source>
</evidence>
<dbReference type="PROSITE" id="PS00617">
    <property type="entry name" value="RECF_1"/>
    <property type="match status" value="1"/>
</dbReference>
<keyword evidence="9" id="KW-0742">SOS response</keyword>
<dbReference type="Pfam" id="PF02463">
    <property type="entry name" value="SMC_N"/>
    <property type="match status" value="1"/>
</dbReference>
<keyword evidence="9" id="KW-0234">DNA repair</keyword>
<gene>
    <name evidence="9" type="primary">recF</name>
    <name evidence="11" type="ORF">COY87_03795</name>
</gene>
<dbReference type="InterPro" id="IPR018078">
    <property type="entry name" value="DNA-binding_RecF_CS"/>
</dbReference>
<dbReference type="GO" id="GO:0005737">
    <property type="term" value="C:cytoplasm"/>
    <property type="evidence" value="ECO:0007669"/>
    <property type="project" value="UniProtKB-SubCell"/>
</dbReference>
<keyword evidence="6 9" id="KW-0547">Nucleotide-binding</keyword>
<evidence type="ECO:0000256" key="1">
    <source>
        <dbReference type="ARBA" id="ARBA00004496"/>
    </source>
</evidence>
<feature type="domain" description="RecF/RecN/SMC N-terminal" evidence="10">
    <location>
        <begin position="3"/>
        <end position="338"/>
    </location>
</feature>
<dbReference type="HAMAP" id="MF_00365">
    <property type="entry name" value="RecF"/>
    <property type="match status" value="1"/>
</dbReference>
<name>A0A2M7QIN2_9BACT</name>
<dbReference type="GO" id="GO:0006260">
    <property type="term" value="P:DNA replication"/>
    <property type="evidence" value="ECO:0007669"/>
    <property type="project" value="UniProtKB-UniRule"/>
</dbReference>
<dbReference type="GO" id="GO:0006302">
    <property type="term" value="P:double-strand break repair"/>
    <property type="evidence" value="ECO:0007669"/>
    <property type="project" value="TreeGrafter"/>
</dbReference>
<keyword evidence="5 9" id="KW-0235">DNA replication</keyword>
<keyword evidence="9" id="KW-0227">DNA damage</keyword>
<keyword evidence="8 9" id="KW-0238">DNA-binding</keyword>
<dbReference type="GO" id="GO:0003697">
    <property type="term" value="F:single-stranded DNA binding"/>
    <property type="evidence" value="ECO:0007669"/>
    <property type="project" value="UniProtKB-UniRule"/>
</dbReference>
<dbReference type="InterPro" id="IPR001238">
    <property type="entry name" value="DNA-binding_RecF"/>
</dbReference>
<evidence type="ECO:0000256" key="4">
    <source>
        <dbReference type="ARBA" id="ARBA00022490"/>
    </source>
</evidence>
<comment type="subcellular location">
    <subcellularLocation>
        <location evidence="1 9">Cytoplasm</location>
    </subcellularLocation>
</comment>
<dbReference type="AlphaFoldDB" id="A0A2M7QIN2"/>
<protein>
    <recommendedName>
        <fullName evidence="3 9">DNA replication and repair protein RecF</fullName>
    </recommendedName>
</protein>
<proteinExistence type="inferred from homology"/>
<reference evidence="12" key="1">
    <citation type="submission" date="2017-09" db="EMBL/GenBank/DDBJ databases">
        <title>Depth-based differentiation of microbial function through sediment-hosted aquifers and enrichment of novel symbionts in the deep terrestrial subsurface.</title>
        <authorList>
            <person name="Probst A.J."/>
            <person name="Ladd B."/>
            <person name="Jarett J.K."/>
            <person name="Geller-Mcgrath D.E."/>
            <person name="Sieber C.M.K."/>
            <person name="Emerson J.B."/>
            <person name="Anantharaman K."/>
            <person name="Thomas B.C."/>
            <person name="Malmstrom R."/>
            <person name="Stieglmeier M."/>
            <person name="Klingl A."/>
            <person name="Woyke T."/>
            <person name="Ryan C.M."/>
            <person name="Banfield J.F."/>
        </authorList>
    </citation>
    <scope>NUCLEOTIDE SEQUENCE [LARGE SCALE GENOMIC DNA]</scope>
</reference>
<dbReference type="Proteomes" id="UP000229401">
    <property type="component" value="Unassembled WGS sequence"/>
</dbReference>
<comment type="caution">
    <text evidence="11">The sequence shown here is derived from an EMBL/GenBank/DDBJ whole genome shotgun (WGS) entry which is preliminary data.</text>
</comment>
<dbReference type="GO" id="GO:0000731">
    <property type="term" value="P:DNA synthesis involved in DNA repair"/>
    <property type="evidence" value="ECO:0007669"/>
    <property type="project" value="TreeGrafter"/>
</dbReference>
<feature type="binding site" evidence="9">
    <location>
        <begin position="30"/>
        <end position="37"/>
    </location>
    <ligand>
        <name>ATP</name>
        <dbReference type="ChEBI" id="CHEBI:30616"/>
    </ligand>
</feature>
<dbReference type="PANTHER" id="PTHR32182">
    <property type="entry name" value="DNA REPLICATION AND REPAIR PROTEIN RECF"/>
    <property type="match status" value="1"/>
</dbReference>
<dbReference type="InterPro" id="IPR003395">
    <property type="entry name" value="RecF/RecN/SMC_N"/>
</dbReference>
<evidence type="ECO:0000256" key="9">
    <source>
        <dbReference type="HAMAP-Rule" id="MF_00365"/>
    </source>
</evidence>
<dbReference type="EMBL" id="PFLI01000127">
    <property type="protein sequence ID" value="PIY71888.1"/>
    <property type="molecule type" value="Genomic_DNA"/>
</dbReference>
<accession>A0A2M7QIN2</accession>
<dbReference type="SUPFAM" id="SSF52540">
    <property type="entry name" value="P-loop containing nucleoside triphosphate hydrolases"/>
    <property type="match status" value="1"/>
</dbReference>
<keyword evidence="4 9" id="KW-0963">Cytoplasm</keyword>
<evidence type="ECO:0000256" key="2">
    <source>
        <dbReference type="ARBA" id="ARBA00008016"/>
    </source>
</evidence>
<dbReference type="Gene3D" id="1.20.1050.90">
    <property type="entry name" value="RecF/RecN/SMC, N-terminal domain"/>
    <property type="match status" value="1"/>
</dbReference>
<dbReference type="GO" id="GO:0009432">
    <property type="term" value="P:SOS response"/>
    <property type="evidence" value="ECO:0007669"/>
    <property type="project" value="UniProtKB-UniRule"/>
</dbReference>
<comment type="similarity">
    <text evidence="2 9">Belongs to the RecF family.</text>
</comment>
<organism evidence="11 12">
    <name type="scientific">Candidatus Roizmanbacteria bacterium CG_4_10_14_0_8_um_filter_33_9</name>
    <dbReference type="NCBI Taxonomy" id="1974826"/>
    <lineage>
        <taxon>Bacteria</taxon>
        <taxon>Candidatus Roizmaniibacteriota</taxon>
    </lineage>
</organism>
<dbReference type="InterPro" id="IPR027417">
    <property type="entry name" value="P-loop_NTPase"/>
</dbReference>
<evidence type="ECO:0000259" key="10">
    <source>
        <dbReference type="Pfam" id="PF02463"/>
    </source>
</evidence>
<evidence type="ECO:0000313" key="12">
    <source>
        <dbReference type="Proteomes" id="UP000229401"/>
    </source>
</evidence>
<dbReference type="NCBIfam" id="TIGR00611">
    <property type="entry name" value="recf"/>
    <property type="match status" value="1"/>
</dbReference>
<comment type="function">
    <text evidence="9">The RecF protein is involved in DNA metabolism; it is required for DNA replication and normal SOS inducibility. RecF binds preferentially to single-stranded, linear DNA. It also seems to bind ATP.</text>
</comment>
<evidence type="ECO:0000256" key="5">
    <source>
        <dbReference type="ARBA" id="ARBA00022705"/>
    </source>
</evidence>
<evidence type="ECO:0000256" key="6">
    <source>
        <dbReference type="ARBA" id="ARBA00022741"/>
    </source>
</evidence>
<keyword evidence="7 9" id="KW-0067">ATP-binding</keyword>
<sequence length="347" mass="41492">MLLTNIRLHQFRNIEDTKYSIGTYLTMVVGENARGKTNILESILFLLNGTGFRESREDELIMFEKNQGYVEGVFTDSSDTLHFKVYLEKQAVSTLKIFFLQKARKRQYKYLSEQTRAVLFSPEQIEIIIGSPEKRRSYFNLVISLFYPEYKKKLVNYESAVRKRNKVLELVRDEGRLQSELTFWNNYLIEQGSFITKKREEYIAYLNSNPKLDSKEFKIVYQKNEVTKERFVEKYEFEKRIRKTAIGPQKDDFIIFLKNGFDRNIHHFGSRSEQRLGVFWLKMNEIHYIKEHFDKKPILLLDDVFSEFDMHNKKLILDLITTYQTILTTTEEEIIELIDIEKEIIRL</sequence>
<evidence type="ECO:0000256" key="8">
    <source>
        <dbReference type="ARBA" id="ARBA00023125"/>
    </source>
</evidence>
<dbReference type="InterPro" id="IPR042174">
    <property type="entry name" value="RecF_2"/>
</dbReference>